<organism evidence="2">
    <name type="scientific">Neospora caninum (strain Liverpool)</name>
    <dbReference type="NCBI Taxonomy" id="572307"/>
    <lineage>
        <taxon>Eukaryota</taxon>
        <taxon>Sar</taxon>
        <taxon>Alveolata</taxon>
        <taxon>Apicomplexa</taxon>
        <taxon>Conoidasida</taxon>
        <taxon>Coccidia</taxon>
        <taxon>Eucoccidiorida</taxon>
        <taxon>Eimeriorina</taxon>
        <taxon>Sarcocystidae</taxon>
        <taxon>Neospora</taxon>
    </lineage>
</organism>
<sequence>MCEMLQHPDIVGQILACLAWRERRQLAAVCMSWREAAETSPCWSYVDLTFADATTAVTGLVHSANHASNSLQSHRRQELAKRVPLCRMNIRGSPMPFRWVQTLQLSVYSSGETATLLSLLLFPIRQSSVCPASRTHPQGHGKWTSNGMDTICGPGEATNRPGVIDDAVEPGFPAKEDSNLLMPALRRLDVYRGIGDRRCGVFRIDTVLQLLAGMPSFFPVSKTLHGRQRTACYPPSPTPGASSSLGFSGSYPSRGSGSDSADSVASLDPTYELSDYTTSRSPSLLPCSEAHDSPLSATTMHAERVLPDSLSFPSLYPLRRRSRQQLPENRDLELPTSACSAGELSVEGTTSTRETPCQLAPLPSLECLVVEAPLPATLIRGLRGRLPRLRHLSVTQLMGFSPESVKRRDHGGQRNRELSNLERLRALRSFLEALPPNQLQSVCVSLSSAPTPECLFNERSPWGGTEQVEGDEDSQPGSVRAWKTLIDRVDKALPPEEESSDTNVDWRTHAPGGLAEDGDEVMELLTAYQAESLESLWFPDIPVSYPILQRFLSRCKKVKSWHIPGWAALMAATLGGSL</sequence>
<proteinExistence type="predicted"/>
<evidence type="ECO:0008006" key="3">
    <source>
        <dbReference type="Google" id="ProtNLM"/>
    </source>
</evidence>
<accession>A0A0F7UAV5</accession>
<dbReference type="Gene3D" id="3.80.10.10">
    <property type="entry name" value="Ribonuclease Inhibitor"/>
    <property type="match status" value="1"/>
</dbReference>
<gene>
    <name evidence="2" type="ORF">BN1204_027570</name>
</gene>
<feature type="region of interest" description="Disordered" evidence="1">
    <location>
        <begin position="228"/>
        <end position="265"/>
    </location>
</feature>
<feature type="compositionally biased region" description="Low complexity" evidence="1">
    <location>
        <begin position="240"/>
        <end position="265"/>
    </location>
</feature>
<dbReference type="SUPFAM" id="SSF81383">
    <property type="entry name" value="F-box domain"/>
    <property type="match status" value="1"/>
</dbReference>
<protein>
    <recommendedName>
        <fullName evidence="3">F-box domain-containing protein</fullName>
    </recommendedName>
</protein>
<reference evidence="2" key="1">
    <citation type="journal article" date="2015" name="PLoS ONE">
        <title>Comprehensive Evaluation of Toxoplasma gondii VEG and Neospora caninum LIV Genomes with Tachyzoite Stage Transcriptome and Proteome Defines Novel Transcript Features.</title>
        <authorList>
            <person name="Ramaprasad A."/>
            <person name="Mourier T."/>
            <person name="Naeem R."/>
            <person name="Malas T.B."/>
            <person name="Moussa E."/>
            <person name="Panigrahi A."/>
            <person name="Vermont S.J."/>
            <person name="Otto T.D."/>
            <person name="Wastling J."/>
            <person name="Pain A."/>
        </authorList>
    </citation>
    <scope>NUCLEOTIDE SEQUENCE</scope>
    <source>
        <strain evidence="2">Liverpool</strain>
    </source>
</reference>
<evidence type="ECO:0000313" key="2">
    <source>
        <dbReference type="EMBL" id="CEL66953.1"/>
    </source>
</evidence>
<name>A0A0F7UAV5_NEOCL</name>
<dbReference type="InterPro" id="IPR036047">
    <property type="entry name" value="F-box-like_dom_sf"/>
</dbReference>
<evidence type="ECO:0000256" key="1">
    <source>
        <dbReference type="SAM" id="MobiDB-lite"/>
    </source>
</evidence>
<dbReference type="InterPro" id="IPR032675">
    <property type="entry name" value="LRR_dom_sf"/>
</dbReference>
<dbReference type="AlphaFoldDB" id="A0A0F7UAV5"/>
<feature type="region of interest" description="Disordered" evidence="1">
    <location>
        <begin position="494"/>
        <end position="513"/>
    </location>
</feature>
<dbReference type="EMBL" id="LN714482">
    <property type="protein sequence ID" value="CEL66953.1"/>
    <property type="molecule type" value="Genomic_DNA"/>
</dbReference>